<evidence type="ECO:0000313" key="1">
    <source>
        <dbReference type="EMBL" id="AAD05340.1"/>
    </source>
</evidence>
<dbReference type="AlphaFoldDB" id="Q9ZF53"/>
<sequence>MSGNMEDGWKYYIWITKCSITLTTGICGEVLLRTGRFWVFIAVAFLSRSVRLHPYTRDFGVRWNPCIHWVRKIWRDTWVRKRLIFILHRCGITSSRNVMSFGSIGSSPPDKWHAWLGYILRNALI</sequence>
<reference evidence="1" key="3">
    <citation type="journal article" date="2004" name="J. Bacteriol.">
        <title>The Bacteroides fragilis pathogenicity island is contained in a putative novel conjugative transposon.</title>
        <authorList>
            <person name="Franco A.A."/>
        </authorList>
    </citation>
    <scope>NUCLEOTIDE SEQUENCE</scope>
    <source>
        <strain evidence="1">86-5443-2-2</strain>
    </source>
</reference>
<accession>Q9ZF53</accession>
<name>Q9ZF53_BACFG</name>
<reference evidence="1" key="1">
    <citation type="journal article" date="1997" name="Infect. Immun.">
        <title>Cloning and characterization of the Bacteroides fragilis metalloprotease toxin gene.</title>
        <authorList>
            <person name="Franco A.A."/>
            <person name="Mundy L.M."/>
            <person name="Trucksis M."/>
            <person name="Wu S."/>
            <person name="Kaper J.B."/>
            <person name="Sears C.L."/>
        </authorList>
    </citation>
    <scope>NUCLEOTIDE SEQUENCE</scope>
    <source>
        <strain evidence="1">86-5443-2-2</strain>
    </source>
</reference>
<reference evidence="1" key="2">
    <citation type="journal article" date="1999" name="J. Bacteriol.">
        <title>Molecular evolution of the pathogenicity island of enterotoxigenic Bacteroides fragilis strains.</title>
        <authorList>
            <person name="Franco A.A."/>
            <person name="Cheng R.K."/>
            <person name="Chung G.T."/>
            <person name="Wu S."/>
            <person name="Oh H.B."/>
            <person name="Sears C.L."/>
        </authorList>
    </citation>
    <scope>NUCLEOTIDE SEQUENCE</scope>
    <source>
        <strain evidence="1">86-5443-2-2</strain>
    </source>
</reference>
<proteinExistence type="predicted"/>
<organism evidence="1">
    <name type="scientific">Bacteroides fragilis</name>
    <dbReference type="NCBI Taxonomy" id="817"/>
    <lineage>
        <taxon>Bacteria</taxon>
        <taxon>Pseudomonadati</taxon>
        <taxon>Bacteroidota</taxon>
        <taxon>Bacteroidia</taxon>
        <taxon>Bacteroidales</taxon>
        <taxon>Bacteroidaceae</taxon>
        <taxon>Bacteroides</taxon>
    </lineage>
</organism>
<protein>
    <submittedName>
        <fullName evidence="1">Uncharacterized protein</fullName>
    </submittedName>
</protein>
<dbReference type="EMBL" id="AY372755">
    <property type="protein sequence ID" value="AAD05340.1"/>
    <property type="molecule type" value="Genomic_DNA"/>
</dbReference>